<dbReference type="Gramene" id="scaffold_302760.1">
    <property type="protein sequence ID" value="scaffold_302760.1"/>
    <property type="gene ID" value="scaffold_302760.1"/>
</dbReference>
<dbReference type="EMBL" id="GL348715">
    <property type="protein sequence ID" value="EFH61796.1"/>
    <property type="molecule type" value="Genomic_DNA"/>
</dbReference>
<feature type="repeat" description="PPR" evidence="3">
    <location>
        <begin position="56"/>
        <end position="90"/>
    </location>
</feature>
<comment type="similarity">
    <text evidence="1">Belongs to the PPR family. P subfamily.</text>
</comment>
<sequence>MVRKAEAIFESMKQRREANEFTFAMMLLLCMYKKNGRFEEATQIAKQMREMKILTDPLSYNSVLGLFALDGRFKEAVETFKEMVSSGIQPDDSTFKSLGTILMKLGMSKKAVRKIEEIRKKEMKQGLELAVVGLEIATTTSFSVEKFW</sequence>
<dbReference type="Gene3D" id="1.25.40.10">
    <property type="entry name" value="Tetratricopeptide repeat domain"/>
    <property type="match status" value="1"/>
</dbReference>
<dbReference type="HOGENOM" id="CLU_1761255_0_0_1"/>
<dbReference type="Pfam" id="PF01535">
    <property type="entry name" value="PPR"/>
    <property type="match status" value="1"/>
</dbReference>
<dbReference type="Proteomes" id="UP000008694">
    <property type="component" value="Unassembled WGS sequence"/>
</dbReference>
<dbReference type="GO" id="GO:0009507">
    <property type="term" value="C:chloroplast"/>
    <property type="evidence" value="ECO:0007669"/>
    <property type="project" value="TreeGrafter"/>
</dbReference>
<reference evidence="5" key="1">
    <citation type="journal article" date="2011" name="Nat. Genet.">
        <title>The Arabidopsis lyrata genome sequence and the basis of rapid genome size change.</title>
        <authorList>
            <person name="Hu T.T."/>
            <person name="Pattyn P."/>
            <person name="Bakker E.G."/>
            <person name="Cao J."/>
            <person name="Cheng J.-F."/>
            <person name="Clark R.M."/>
            <person name="Fahlgren N."/>
            <person name="Fawcett J.A."/>
            <person name="Grimwood J."/>
            <person name="Gundlach H."/>
            <person name="Haberer G."/>
            <person name="Hollister J.D."/>
            <person name="Ossowski S."/>
            <person name="Ottilar R.P."/>
            <person name="Salamov A.A."/>
            <person name="Schneeberger K."/>
            <person name="Spannagl M."/>
            <person name="Wang X."/>
            <person name="Yang L."/>
            <person name="Nasrallah M.E."/>
            <person name="Bergelson J."/>
            <person name="Carrington J.C."/>
            <person name="Gaut B.S."/>
            <person name="Schmutz J."/>
            <person name="Mayer K.F.X."/>
            <person name="Van de Peer Y."/>
            <person name="Grigoriev I.V."/>
            <person name="Nordborg M."/>
            <person name="Weigel D."/>
            <person name="Guo Y.-L."/>
        </authorList>
    </citation>
    <scope>NUCLEOTIDE SEQUENCE [LARGE SCALE GENOMIC DNA]</scope>
    <source>
        <strain evidence="5">cv. MN47</strain>
    </source>
</reference>
<gene>
    <name evidence="4" type="ORF">ARALYDRAFT_898790</name>
</gene>
<dbReference type="Pfam" id="PF13041">
    <property type="entry name" value="PPR_2"/>
    <property type="match status" value="1"/>
</dbReference>
<dbReference type="eggNOG" id="KOG4197">
    <property type="taxonomic scope" value="Eukaryota"/>
</dbReference>
<evidence type="ECO:0000313" key="5">
    <source>
        <dbReference type="Proteomes" id="UP000008694"/>
    </source>
</evidence>
<evidence type="ECO:0000313" key="4">
    <source>
        <dbReference type="EMBL" id="EFH61796.1"/>
    </source>
</evidence>
<evidence type="ECO:0000256" key="3">
    <source>
        <dbReference type="PROSITE-ProRule" id="PRU00708"/>
    </source>
</evidence>
<name>D7L2I2_ARALL</name>
<accession>D7L2I2</accession>
<evidence type="ECO:0000256" key="1">
    <source>
        <dbReference type="ARBA" id="ARBA00007626"/>
    </source>
</evidence>
<dbReference type="PANTHER" id="PTHR47936:SF1">
    <property type="entry name" value="PENTATRICOPEPTIDE REPEAT-CONTAINING PROTEIN GUN1, CHLOROPLASTIC"/>
    <property type="match status" value="1"/>
</dbReference>
<protein>
    <recommendedName>
        <fullName evidence="6">Pentatricopeptide repeat-containing protein</fullName>
    </recommendedName>
</protein>
<evidence type="ECO:0008006" key="6">
    <source>
        <dbReference type="Google" id="ProtNLM"/>
    </source>
</evidence>
<dbReference type="AlphaFoldDB" id="D7L2I2"/>
<dbReference type="STRING" id="81972.D7L2I2"/>
<keyword evidence="5" id="KW-1185">Reference proteome</keyword>
<dbReference type="SUPFAM" id="SSF48452">
    <property type="entry name" value="TPR-like"/>
    <property type="match status" value="1"/>
</dbReference>
<dbReference type="InterPro" id="IPR011990">
    <property type="entry name" value="TPR-like_helical_dom_sf"/>
</dbReference>
<dbReference type="GO" id="GO:0031930">
    <property type="term" value="P:mitochondria-nucleus signaling pathway"/>
    <property type="evidence" value="ECO:0007669"/>
    <property type="project" value="TreeGrafter"/>
</dbReference>
<proteinExistence type="inferred from homology"/>
<dbReference type="NCBIfam" id="TIGR00756">
    <property type="entry name" value="PPR"/>
    <property type="match status" value="2"/>
</dbReference>
<dbReference type="GO" id="GO:0010019">
    <property type="term" value="P:chloroplast-nucleus signaling pathway"/>
    <property type="evidence" value="ECO:0007669"/>
    <property type="project" value="TreeGrafter"/>
</dbReference>
<dbReference type="PANTHER" id="PTHR47936">
    <property type="entry name" value="PPR_LONG DOMAIN-CONTAINING PROTEIN"/>
    <property type="match status" value="1"/>
</dbReference>
<organism evidence="5">
    <name type="scientific">Arabidopsis lyrata subsp. lyrata</name>
    <name type="common">Lyre-leaved rock-cress</name>
    <dbReference type="NCBI Taxonomy" id="81972"/>
    <lineage>
        <taxon>Eukaryota</taxon>
        <taxon>Viridiplantae</taxon>
        <taxon>Streptophyta</taxon>
        <taxon>Embryophyta</taxon>
        <taxon>Tracheophyta</taxon>
        <taxon>Spermatophyta</taxon>
        <taxon>Magnoliopsida</taxon>
        <taxon>eudicotyledons</taxon>
        <taxon>Gunneridae</taxon>
        <taxon>Pentapetalae</taxon>
        <taxon>rosids</taxon>
        <taxon>malvids</taxon>
        <taxon>Brassicales</taxon>
        <taxon>Brassicaceae</taxon>
        <taxon>Camelineae</taxon>
        <taxon>Arabidopsis</taxon>
    </lineage>
</organism>
<keyword evidence="2" id="KW-0677">Repeat</keyword>
<dbReference type="PROSITE" id="PS51375">
    <property type="entry name" value="PPR"/>
    <property type="match status" value="1"/>
</dbReference>
<dbReference type="InterPro" id="IPR002885">
    <property type="entry name" value="PPR_rpt"/>
</dbReference>
<evidence type="ECO:0000256" key="2">
    <source>
        <dbReference type="ARBA" id="ARBA00022737"/>
    </source>
</evidence>